<dbReference type="EMBL" id="BAVC01000060">
    <property type="protein sequence ID" value="GAE54333.1"/>
    <property type="molecule type" value="Genomic_DNA"/>
</dbReference>
<comment type="caution">
    <text evidence="1">The sequence shown here is derived from an EMBL/GenBank/DDBJ whole genome shotgun (WGS) entry which is preliminary data.</text>
</comment>
<accession>W4SDS0</accession>
<organism evidence="1 2">
    <name type="scientific">Xanthomonas arboricola pv. pruni MAFF 301420</name>
    <dbReference type="NCBI Taxonomy" id="1418095"/>
    <lineage>
        <taxon>Bacteria</taxon>
        <taxon>Pseudomonadati</taxon>
        <taxon>Pseudomonadota</taxon>
        <taxon>Gammaproteobacteria</taxon>
        <taxon>Lysobacterales</taxon>
        <taxon>Lysobacteraceae</taxon>
        <taxon>Xanthomonas</taxon>
    </lineage>
</organism>
<dbReference type="AlphaFoldDB" id="W4SDS0"/>
<gene>
    <name evidence="1" type="ORF">XPR_0968</name>
</gene>
<evidence type="ECO:0000313" key="2">
    <source>
        <dbReference type="Proteomes" id="UP000019084"/>
    </source>
</evidence>
<protein>
    <submittedName>
        <fullName evidence="1">Uncharacterized protein</fullName>
    </submittedName>
</protein>
<name>W4SDS0_9XANT</name>
<reference evidence="1 2" key="1">
    <citation type="submission" date="2014-01" db="EMBL/GenBank/DDBJ databases">
        <title>Genome sequence and analysis of Xanthomonas arboricola pv. pruni.</title>
        <authorList>
            <person name="Fujikawa T."/>
            <person name="Nakazono-Nagaoka E."/>
        </authorList>
    </citation>
    <scope>NUCLEOTIDE SEQUENCE [LARGE SCALE GENOMIC DNA]</scope>
    <source>
        <strain evidence="2">MAFF 301420</strain>
    </source>
</reference>
<evidence type="ECO:0000313" key="1">
    <source>
        <dbReference type="EMBL" id="GAE54333.1"/>
    </source>
</evidence>
<proteinExistence type="predicted"/>
<sequence>MDVVVQPIARARGVDAGLQSETVAGDQGLPNGHSEIGPLFVIELVRQGHLELAGHDRVFAVLRRLGFRPELGRDEGPCRRIPGSKAFGRHHSTAAAVVVALASEVIDK</sequence>
<dbReference type="Proteomes" id="UP000019084">
    <property type="component" value="Unassembled WGS sequence"/>
</dbReference>